<evidence type="ECO:0000313" key="1">
    <source>
        <dbReference type="EMBL" id="KYM88334.1"/>
    </source>
</evidence>
<evidence type="ECO:0000313" key="2">
    <source>
        <dbReference type="Proteomes" id="UP000078540"/>
    </source>
</evidence>
<gene>
    <name evidence="1" type="ORF">ALC53_02816</name>
</gene>
<protein>
    <submittedName>
        <fullName evidence="1">Uncharacterized protein</fullName>
    </submittedName>
</protein>
<accession>A0A195BQU6</accession>
<dbReference type="AlphaFoldDB" id="A0A195BQU6"/>
<reference evidence="1 2" key="1">
    <citation type="submission" date="2015-09" db="EMBL/GenBank/DDBJ databases">
        <title>Atta colombica WGS genome.</title>
        <authorList>
            <person name="Nygaard S."/>
            <person name="Hu H."/>
            <person name="Boomsma J."/>
            <person name="Zhang G."/>
        </authorList>
    </citation>
    <scope>NUCLEOTIDE SEQUENCE [LARGE SCALE GENOMIC DNA]</scope>
    <source>
        <strain evidence="1">Treedump-2</strain>
        <tissue evidence="1">Whole body</tissue>
    </source>
</reference>
<dbReference type="Proteomes" id="UP000078540">
    <property type="component" value="Unassembled WGS sequence"/>
</dbReference>
<proteinExistence type="predicted"/>
<keyword evidence="2" id="KW-1185">Reference proteome</keyword>
<name>A0A195BQU6_9HYME</name>
<sequence>MTKSINISTESTKCHFCDPYSYGMLFLLQKYCGYHKSVARTTVRHRVAHYVLLANPRRAREDPELRLSDWNRIPFRRSAFFGFFATNTALSPSTRALPRPFVLLTRSSGNEGTCGGTERRWAIHEGTKTTKWRSKEVKK</sequence>
<organism evidence="1 2">
    <name type="scientific">Atta colombica</name>
    <dbReference type="NCBI Taxonomy" id="520822"/>
    <lineage>
        <taxon>Eukaryota</taxon>
        <taxon>Metazoa</taxon>
        <taxon>Ecdysozoa</taxon>
        <taxon>Arthropoda</taxon>
        <taxon>Hexapoda</taxon>
        <taxon>Insecta</taxon>
        <taxon>Pterygota</taxon>
        <taxon>Neoptera</taxon>
        <taxon>Endopterygota</taxon>
        <taxon>Hymenoptera</taxon>
        <taxon>Apocrita</taxon>
        <taxon>Aculeata</taxon>
        <taxon>Formicoidea</taxon>
        <taxon>Formicidae</taxon>
        <taxon>Myrmicinae</taxon>
        <taxon>Atta</taxon>
    </lineage>
</organism>
<dbReference type="EMBL" id="KQ976424">
    <property type="protein sequence ID" value="KYM88334.1"/>
    <property type="molecule type" value="Genomic_DNA"/>
</dbReference>